<sequence length="132" mass="15246">MVEVEQQHINFQAEVHRPTQPPVNLVPPADKSLITLDLQVLSDDRYEISYSENKVVYRAIAQNLLSTHVQHKHLIHIGKSQRHIMIQILRLHCKIKSYFTFLDNALSIIGWCVIQSVWKSRWSGCAVCNCTI</sequence>
<dbReference type="AlphaFoldDB" id="J4C8G5"/>
<organism evidence="1 2">
    <name type="scientific">Theileria orientalis strain Shintoku</name>
    <dbReference type="NCBI Taxonomy" id="869250"/>
    <lineage>
        <taxon>Eukaryota</taxon>
        <taxon>Sar</taxon>
        <taxon>Alveolata</taxon>
        <taxon>Apicomplexa</taxon>
        <taxon>Aconoidasida</taxon>
        <taxon>Piroplasmida</taxon>
        <taxon>Theileriidae</taxon>
        <taxon>Theileria</taxon>
    </lineage>
</organism>
<dbReference type="KEGG" id="tot:TOT_030000010"/>
<dbReference type="RefSeq" id="XP_009691049.1">
    <property type="nucleotide sequence ID" value="XM_009692754.1"/>
</dbReference>
<name>J4C8G5_THEOR</name>
<dbReference type="EMBL" id="AP011948">
    <property type="protein sequence ID" value="BAM40748.1"/>
    <property type="molecule type" value="Genomic_DNA"/>
</dbReference>
<proteinExistence type="predicted"/>
<evidence type="ECO:0000313" key="2">
    <source>
        <dbReference type="Proteomes" id="UP000003786"/>
    </source>
</evidence>
<evidence type="ECO:0000313" key="1">
    <source>
        <dbReference type="EMBL" id="BAM40748.1"/>
    </source>
</evidence>
<gene>
    <name evidence="1" type="ORF">TOT_030000010</name>
</gene>
<keyword evidence="2" id="KW-1185">Reference proteome</keyword>
<protein>
    <submittedName>
        <fullName evidence="1">Uncharacterized protein</fullName>
    </submittedName>
</protein>
<reference evidence="1 2" key="1">
    <citation type="journal article" date="2012" name="MBio">
        <title>Comparative genome analysis of three eukaryotic parasites with differing abilities to transform leukocytes reveals key mediators of Theileria-induced leukocyte transformation.</title>
        <authorList>
            <person name="Hayashida K."/>
            <person name="Hara Y."/>
            <person name="Abe T."/>
            <person name="Yamasaki C."/>
            <person name="Toyoda A."/>
            <person name="Kosuge T."/>
            <person name="Suzuki Y."/>
            <person name="Sato Y."/>
            <person name="Kawashima S."/>
            <person name="Katayama T."/>
            <person name="Wakaguri H."/>
            <person name="Inoue N."/>
            <person name="Homma K."/>
            <person name="Tada-Umezaki M."/>
            <person name="Yagi Y."/>
            <person name="Fujii Y."/>
            <person name="Habara T."/>
            <person name="Kanehisa M."/>
            <person name="Watanabe H."/>
            <person name="Ito K."/>
            <person name="Gojobori T."/>
            <person name="Sugawara H."/>
            <person name="Imanishi T."/>
            <person name="Weir W."/>
            <person name="Gardner M."/>
            <person name="Pain A."/>
            <person name="Shiels B."/>
            <person name="Hattori M."/>
            <person name="Nene V."/>
            <person name="Sugimoto C."/>
        </authorList>
    </citation>
    <scope>NUCLEOTIDE SEQUENCE [LARGE SCALE GENOMIC DNA]</scope>
    <source>
        <strain evidence="1 2">Shintoku</strain>
    </source>
</reference>
<dbReference type="Proteomes" id="UP000003786">
    <property type="component" value="Chromosome 3"/>
</dbReference>
<dbReference type="GeneID" id="20715221"/>
<dbReference type="VEuPathDB" id="PiroplasmaDB:TOT_030000010"/>
<accession>J4C8G5</accession>